<dbReference type="Proteomes" id="UP001157091">
    <property type="component" value="Unassembled WGS sequence"/>
</dbReference>
<reference evidence="3" key="1">
    <citation type="journal article" date="2019" name="Int. J. Syst. Evol. Microbiol.">
        <title>The Global Catalogue of Microorganisms (GCM) 10K type strain sequencing project: providing services to taxonomists for standard genome sequencing and annotation.</title>
        <authorList>
            <consortium name="The Broad Institute Genomics Platform"/>
            <consortium name="The Broad Institute Genome Sequencing Center for Infectious Disease"/>
            <person name="Wu L."/>
            <person name="Ma J."/>
        </authorList>
    </citation>
    <scope>NUCLEOTIDE SEQUENCE [LARGE SCALE GENOMIC DNA]</scope>
    <source>
        <strain evidence="3">NBRC 106348</strain>
    </source>
</reference>
<dbReference type="EMBL" id="BSUK01000001">
    <property type="protein sequence ID" value="GMA24679.1"/>
    <property type="molecule type" value="Genomic_DNA"/>
</dbReference>
<protein>
    <submittedName>
        <fullName evidence="2">Uncharacterized protein</fullName>
    </submittedName>
</protein>
<comment type="caution">
    <text evidence="2">The sequence shown here is derived from an EMBL/GenBank/DDBJ whole genome shotgun (WGS) entry which is preliminary data.</text>
</comment>
<evidence type="ECO:0000313" key="3">
    <source>
        <dbReference type="Proteomes" id="UP001157091"/>
    </source>
</evidence>
<name>A0ABQ6I4D0_9MICO</name>
<feature type="region of interest" description="Disordered" evidence="1">
    <location>
        <begin position="1"/>
        <end position="51"/>
    </location>
</feature>
<accession>A0ABQ6I4D0</accession>
<sequence length="51" mass="5474">MLTRLTKAKASAEPGVMSGSTFITESGVTSVTLRPHPGGWAEFGHDDERTR</sequence>
<evidence type="ECO:0000256" key="1">
    <source>
        <dbReference type="SAM" id="MobiDB-lite"/>
    </source>
</evidence>
<evidence type="ECO:0000313" key="2">
    <source>
        <dbReference type="EMBL" id="GMA24679.1"/>
    </source>
</evidence>
<gene>
    <name evidence="2" type="ORF">GCM10025864_24380</name>
</gene>
<proteinExistence type="predicted"/>
<keyword evidence="3" id="KW-1185">Reference proteome</keyword>
<organism evidence="2 3">
    <name type="scientific">Luteimicrobium album</name>
    <dbReference type="NCBI Taxonomy" id="1054550"/>
    <lineage>
        <taxon>Bacteria</taxon>
        <taxon>Bacillati</taxon>
        <taxon>Actinomycetota</taxon>
        <taxon>Actinomycetes</taxon>
        <taxon>Micrococcales</taxon>
        <taxon>Luteimicrobium</taxon>
    </lineage>
</organism>
<feature type="compositionally biased region" description="Polar residues" evidence="1">
    <location>
        <begin position="18"/>
        <end position="32"/>
    </location>
</feature>